<dbReference type="Pfam" id="PF13201">
    <property type="entry name" value="PCMD"/>
    <property type="match status" value="1"/>
</dbReference>
<dbReference type="InterPro" id="IPR025112">
    <property type="entry name" value="PCMD"/>
</dbReference>
<dbReference type="GO" id="GO:0032259">
    <property type="term" value="P:methylation"/>
    <property type="evidence" value="ECO:0007669"/>
    <property type="project" value="InterPro"/>
</dbReference>
<dbReference type="AlphaFoldDB" id="A0A9E2W7S4"/>
<dbReference type="Proteomes" id="UP000812270">
    <property type="component" value="Unassembled WGS sequence"/>
</dbReference>
<dbReference type="PROSITE" id="PS00092">
    <property type="entry name" value="N6_MTASE"/>
    <property type="match status" value="1"/>
</dbReference>
<evidence type="ECO:0000259" key="1">
    <source>
        <dbReference type="Pfam" id="PF13201"/>
    </source>
</evidence>
<sequence length="366" mass="39954">MIKLIRQLSICFLGMALCYGCIKSAPLSPEADIETFTIDSSYLDVNKITIDQINRTILLYIKGDSIDSPIKPVITTTKGASVSPASGVPVVFNQPVEYTVTSEDGQNHKKYTVKAVAVTGLEYEFENWMQSGSDNRVYEHPVEINNGVTEPIWSSGNPGLTIVNDPPYPTQKTTDSYQGQYAAQITTMPGTVLFGLGAPLAAGSLFLGSFELNIAQPLQSTKFGQPFAKAKKPVRFTGYYKYAPGPTYSQFVITNGKITSTPISGAQDTCAIYVIVFRGSDPLDGTNVSNSPRIIARAELKQGLPASGYTAFNIPFEYYDDHIDWKNENLLFTVVFSSSKGGNEYRGALNSQLKVDHVEVVCEDVN</sequence>
<feature type="domain" description="Putative carbohydrate metabolism" evidence="1">
    <location>
        <begin position="124"/>
        <end position="361"/>
    </location>
</feature>
<accession>A0A9E2W7S4</accession>
<dbReference type="GO" id="GO:0003676">
    <property type="term" value="F:nucleic acid binding"/>
    <property type="evidence" value="ECO:0007669"/>
    <property type="project" value="InterPro"/>
</dbReference>
<proteinExistence type="predicted"/>
<dbReference type="EMBL" id="JAHSPG010000003">
    <property type="protein sequence ID" value="MBV4357166.1"/>
    <property type="molecule type" value="Genomic_DNA"/>
</dbReference>
<protein>
    <submittedName>
        <fullName evidence="2">PCMD domain-containing protein</fullName>
    </submittedName>
</protein>
<evidence type="ECO:0000313" key="2">
    <source>
        <dbReference type="EMBL" id="MBV4357166.1"/>
    </source>
</evidence>
<comment type="caution">
    <text evidence="2">The sequence shown here is derived from an EMBL/GenBank/DDBJ whole genome shotgun (WGS) entry which is preliminary data.</text>
</comment>
<dbReference type="InterPro" id="IPR002052">
    <property type="entry name" value="DNA_methylase_N6_adenine_CS"/>
</dbReference>
<dbReference type="RefSeq" id="WP_217790779.1">
    <property type="nucleotide sequence ID" value="NZ_JAHSPG010000003.1"/>
</dbReference>
<keyword evidence="3" id="KW-1185">Reference proteome</keyword>
<gene>
    <name evidence="2" type="ORF">KTO63_08420</name>
</gene>
<name>A0A9E2W7S4_9BACT</name>
<dbReference type="GO" id="GO:0008168">
    <property type="term" value="F:methyltransferase activity"/>
    <property type="evidence" value="ECO:0007669"/>
    <property type="project" value="InterPro"/>
</dbReference>
<organism evidence="2 3">
    <name type="scientific">Pinibacter aurantiacus</name>
    <dbReference type="NCBI Taxonomy" id="2851599"/>
    <lineage>
        <taxon>Bacteria</taxon>
        <taxon>Pseudomonadati</taxon>
        <taxon>Bacteroidota</taxon>
        <taxon>Chitinophagia</taxon>
        <taxon>Chitinophagales</taxon>
        <taxon>Chitinophagaceae</taxon>
        <taxon>Pinibacter</taxon>
    </lineage>
</organism>
<reference evidence="2" key="1">
    <citation type="submission" date="2021-06" db="EMBL/GenBank/DDBJ databases">
        <authorList>
            <person name="Huq M.A."/>
        </authorList>
    </citation>
    <scope>NUCLEOTIDE SEQUENCE</scope>
    <source>
        <strain evidence="2">MAH-26</strain>
    </source>
</reference>
<evidence type="ECO:0000313" key="3">
    <source>
        <dbReference type="Proteomes" id="UP000812270"/>
    </source>
</evidence>